<keyword evidence="15" id="KW-0675">Receptor</keyword>
<keyword evidence="4 12" id="KW-0732">Signal</keyword>
<dbReference type="InterPro" id="IPR008266">
    <property type="entry name" value="Tyr_kinase_AS"/>
</dbReference>
<reference evidence="15" key="2">
    <citation type="submission" date="2023-04" db="EMBL/GenBank/DDBJ databases">
        <authorList>
            <person name="Bruccoleri R.E."/>
            <person name="Oakeley E.J."/>
            <person name="Faust A.-M."/>
            <person name="Dessus-Babus S."/>
            <person name="Altorfer M."/>
            <person name="Burckhardt D."/>
            <person name="Oertli M."/>
            <person name="Naumann U."/>
            <person name="Petersen F."/>
            <person name="Wong J."/>
        </authorList>
    </citation>
    <scope>NUCLEOTIDE SEQUENCE</scope>
    <source>
        <strain evidence="15">GSM-AAB239-AS_SAM_17_03QT</strain>
        <tissue evidence="15">Leaf</tissue>
    </source>
</reference>
<dbReference type="PANTHER" id="PTHR45927">
    <property type="entry name" value="LYSM-DOMAIN RECEPTOR-LIKE KINASE-RELATED"/>
    <property type="match status" value="1"/>
</dbReference>
<keyword evidence="6" id="KW-0067">ATP-binding</keyword>
<evidence type="ECO:0000259" key="14">
    <source>
        <dbReference type="PROSITE" id="PS51782"/>
    </source>
</evidence>
<dbReference type="SMART" id="SM00257">
    <property type="entry name" value="LysM"/>
    <property type="match status" value="2"/>
</dbReference>
<dbReference type="Gene3D" id="1.10.510.10">
    <property type="entry name" value="Transferase(Phosphotransferase) domain 1"/>
    <property type="match status" value="1"/>
</dbReference>
<comment type="caution">
    <text evidence="15">The sequence shown here is derived from an EMBL/GenBank/DDBJ whole genome shotgun (WGS) entry which is preliminary data.</text>
</comment>
<proteinExistence type="predicted"/>
<keyword evidence="5" id="KW-0547">Nucleotide-binding</keyword>
<feature type="compositionally biased region" description="Pro residues" evidence="10">
    <location>
        <begin position="243"/>
        <end position="254"/>
    </location>
</feature>
<dbReference type="PANTHER" id="PTHR45927:SF11">
    <property type="entry name" value="LYSM DOMAIN RECEPTOR-LIKE KINASE 4"/>
    <property type="match status" value="1"/>
</dbReference>
<evidence type="ECO:0000256" key="6">
    <source>
        <dbReference type="ARBA" id="ARBA00022840"/>
    </source>
</evidence>
<keyword evidence="15" id="KW-0418">Kinase</keyword>
<keyword evidence="2" id="KW-1003">Cell membrane</keyword>
<dbReference type="Pfam" id="PF00069">
    <property type="entry name" value="Pkinase"/>
    <property type="match status" value="1"/>
</dbReference>
<dbReference type="Pfam" id="PF23473">
    <property type="entry name" value="LysM3_LYK4_5"/>
    <property type="match status" value="1"/>
</dbReference>
<protein>
    <submittedName>
        <fullName evidence="15">LysM domain receptor-like kinase 4</fullName>
    </submittedName>
</protein>
<sequence length="647" mass="69928">MAALYSLTILLSLSVSFLSLPPLLHSQQPYEGKAATDCGSQDNSTSLLGYFCNGNSTSCQAFLTFHSQPPYTSVPAISSLLGADPSRLSAANSVPDDFVFAAGTLVIAPVRCGCSGPYYQANTTYTVGRGETWFSIAYNTFQGLSTCQALERENSASLFAGMRLTVPLRCACPTENQSRSGTNYLLSYLVSGGDTVYAISQTLGAGLASTLDANGLSMSNALIYPVTTLLVPLSQQPNITGSAPPPPPPPPPPSTSSRSPPRTRVYVVAAAAVLSCLLVLSSFVFCVMYKNDKKKKEKEKEKNKAKEELSSVVMISENTSAVSGEEKDNGVLSERFLSKVSNIGRQSLRVYEFEEVRAATEDFSEGRRIEGSVYRGVFDGEVAAVKMINRDVSREIDILRKISHFNVIKLQGLCFNEGHWFLVFEYAENGSLSSRIFGRTSAVLSWGQRVQIALDVASGLEYLHGYTEPVYVHKDVRSSNILLDGNMRAKIANFGMAASTELAEFAMTRHIVGTQGYMAPEYLQHGFVSPKLDVYAFGVTVAEIITGKDAVSLQRRGEDGLSTLDGLTAAAGEEEDEARERMGGFVDPQLEGEFPLRSALLVARVIGGCLRKDPGSRPSMAEIVRSLSGASSLFTTEKLLLKTPSFR</sequence>
<accession>A0AAX6G1R2</accession>
<feature type="domain" description="LysM" evidence="14">
    <location>
        <begin position="186"/>
        <end position="231"/>
    </location>
</feature>
<evidence type="ECO:0000256" key="2">
    <source>
        <dbReference type="ARBA" id="ARBA00022475"/>
    </source>
</evidence>
<dbReference type="AlphaFoldDB" id="A0AAX6G1R2"/>
<dbReference type="Pfam" id="PF23446">
    <property type="entry name" value="LysM1_NFP_LYK"/>
    <property type="match status" value="1"/>
</dbReference>
<name>A0AAX6G1R2_IRIPA</name>
<dbReference type="InterPro" id="IPR056563">
    <property type="entry name" value="LysM3_LYK4_5"/>
</dbReference>
<evidence type="ECO:0000256" key="3">
    <source>
        <dbReference type="ARBA" id="ARBA00022692"/>
    </source>
</evidence>
<dbReference type="InterPro" id="IPR011009">
    <property type="entry name" value="Kinase-like_dom_sf"/>
</dbReference>
<evidence type="ECO:0000256" key="5">
    <source>
        <dbReference type="ARBA" id="ARBA00022741"/>
    </source>
</evidence>
<evidence type="ECO:0000256" key="11">
    <source>
        <dbReference type="SAM" id="Phobius"/>
    </source>
</evidence>
<dbReference type="GO" id="GO:0005886">
    <property type="term" value="C:plasma membrane"/>
    <property type="evidence" value="ECO:0007669"/>
    <property type="project" value="UniProtKB-SubCell"/>
</dbReference>
<reference evidence="15" key="1">
    <citation type="journal article" date="2023" name="GigaByte">
        <title>Genome assembly of the bearded iris, Iris pallida Lam.</title>
        <authorList>
            <person name="Bruccoleri R.E."/>
            <person name="Oakeley E.J."/>
            <person name="Faust A.M.E."/>
            <person name="Altorfer M."/>
            <person name="Dessus-Babus S."/>
            <person name="Burckhardt D."/>
            <person name="Oertli M."/>
            <person name="Naumann U."/>
            <person name="Petersen F."/>
            <person name="Wong J."/>
        </authorList>
    </citation>
    <scope>NUCLEOTIDE SEQUENCE</scope>
    <source>
        <strain evidence="15">GSM-AAB239-AS_SAM_17_03QT</strain>
    </source>
</reference>
<dbReference type="GO" id="GO:0004672">
    <property type="term" value="F:protein kinase activity"/>
    <property type="evidence" value="ECO:0007669"/>
    <property type="project" value="InterPro"/>
</dbReference>
<comment type="subcellular location">
    <subcellularLocation>
        <location evidence="1">Cell membrane</location>
        <topology evidence="1">Single-pass membrane protein</topology>
    </subcellularLocation>
</comment>
<dbReference type="Gene3D" id="3.30.200.20">
    <property type="entry name" value="Phosphorylase Kinase, domain 1"/>
    <property type="match status" value="1"/>
</dbReference>
<evidence type="ECO:0000256" key="12">
    <source>
        <dbReference type="SAM" id="SignalP"/>
    </source>
</evidence>
<evidence type="ECO:0000256" key="10">
    <source>
        <dbReference type="SAM" id="MobiDB-lite"/>
    </source>
</evidence>
<keyword evidence="3 11" id="KW-0812">Transmembrane</keyword>
<evidence type="ECO:0000313" key="15">
    <source>
        <dbReference type="EMBL" id="KAJ6822462.1"/>
    </source>
</evidence>
<evidence type="ECO:0000256" key="7">
    <source>
        <dbReference type="ARBA" id="ARBA00022989"/>
    </source>
</evidence>
<dbReference type="SUPFAM" id="SSF56112">
    <property type="entry name" value="Protein kinase-like (PK-like)"/>
    <property type="match status" value="1"/>
</dbReference>
<keyword evidence="7 11" id="KW-1133">Transmembrane helix</keyword>
<evidence type="ECO:0000313" key="16">
    <source>
        <dbReference type="Proteomes" id="UP001140949"/>
    </source>
</evidence>
<evidence type="ECO:0000256" key="4">
    <source>
        <dbReference type="ARBA" id="ARBA00022729"/>
    </source>
</evidence>
<feature type="signal peptide" evidence="12">
    <location>
        <begin position="1"/>
        <end position="26"/>
    </location>
</feature>
<keyword evidence="15" id="KW-0808">Transferase</keyword>
<dbReference type="PROSITE" id="PS50011">
    <property type="entry name" value="PROTEIN_KINASE_DOM"/>
    <property type="match status" value="1"/>
</dbReference>
<evidence type="ECO:0000256" key="1">
    <source>
        <dbReference type="ARBA" id="ARBA00004162"/>
    </source>
</evidence>
<dbReference type="CDD" id="cd00118">
    <property type="entry name" value="LysM"/>
    <property type="match status" value="1"/>
</dbReference>
<organism evidence="15 16">
    <name type="scientific">Iris pallida</name>
    <name type="common">Sweet iris</name>
    <dbReference type="NCBI Taxonomy" id="29817"/>
    <lineage>
        <taxon>Eukaryota</taxon>
        <taxon>Viridiplantae</taxon>
        <taxon>Streptophyta</taxon>
        <taxon>Embryophyta</taxon>
        <taxon>Tracheophyta</taxon>
        <taxon>Spermatophyta</taxon>
        <taxon>Magnoliopsida</taxon>
        <taxon>Liliopsida</taxon>
        <taxon>Asparagales</taxon>
        <taxon>Iridaceae</taxon>
        <taxon>Iridoideae</taxon>
        <taxon>Irideae</taxon>
        <taxon>Iris</taxon>
    </lineage>
</organism>
<keyword evidence="16" id="KW-1185">Reference proteome</keyword>
<dbReference type="Pfam" id="PF23472">
    <property type="entry name" value="LysM2_CERK1_LYK3_4_5"/>
    <property type="match status" value="1"/>
</dbReference>
<feature type="chain" id="PRO_5043791766" evidence="12">
    <location>
        <begin position="27"/>
        <end position="647"/>
    </location>
</feature>
<dbReference type="FunFam" id="1.10.510.10:FF:000468">
    <property type="entry name" value="PTI1-like tyrosine-protein kinase 3"/>
    <property type="match status" value="1"/>
</dbReference>
<evidence type="ECO:0000256" key="8">
    <source>
        <dbReference type="ARBA" id="ARBA00023136"/>
    </source>
</evidence>
<dbReference type="InterPro" id="IPR056562">
    <property type="entry name" value="LysM2_CERK1_LYK3_4_5"/>
</dbReference>
<dbReference type="PROSITE" id="PS00109">
    <property type="entry name" value="PROTEIN_KINASE_TYR"/>
    <property type="match status" value="1"/>
</dbReference>
<feature type="domain" description="Protein kinase" evidence="13">
    <location>
        <begin position="359"/>
        <end position="634"/>
    </location>
</feature>
<feature type="region of interest" description="Disordered" evidence="10">
    <location>
        <begin position="235"/>
        <end position="261"/>
    </location>
</feature>
<evidence type="ECO:0000256" key="9">
    <source>
        <dbReference type="ARBA" id="ARBA00023157"/>
    </source>
</evidence>
<feature type="transmembrane region" description="Helical" evidence="11">
    <location>
        <begin position="265"/>
        <end position="289"/>
    </location>
</feature>
<keyword evidence="9" id="KW-1015">Disulfide bond</keyword>
<evidence type="ECO:0000259" key="13">
    <source>
        <dbReference type="PROSITE" id="PS50011"/>
    </source>
</evidence>
<dbReference type="PROSITE" id="PS51782">
    <property type="entry name" value="LYSM"/>
    <property type="match status" value="1"/>
</dbReference>
<gene>
    <name evidence="15" type="ORF">M6B38_389200</name>
</gene>
<dbReference type="InterPro" id="IPR000719">
    <property type="entry name" value="Prot_kinase_dom"/>
</dbReference>
<dbReference type="InterPro" id="IPR056561">
    <property type="entry name" value="NFP_LYK_LysM1"/>
</dbReference>
<keyword evidence="8 11" id="KW-0472">Membrane</keyword>
<dbReference type="InterPro" id="IPR018392">
    <property type="entry name" value="LysM"/>
</dbReference>
<dbReference type="EMBL" id="JANAVB010024258">
    <property type="protein sequence ID" value="KAJ6822462.1"/>
    <property type="molecule type" value="Genomic_DNA"/>
</dbReference>
<dbReference type="GO" id="GO:0005524">
    <property type="term" value="F:ATP binding"/>
    <property type="evidence" value="ECO:0007669"/>
    <property type="project" value="UniProtKB-KW"/>
</dbReference>
<dbReference type="Proteomes" id="UP001140949">
    <property type="component" value="Unassembled WGS sequence"/>
</dbReference>
<dbReference type="InterPro" id="IPR052611">
    <property type="entry name" value="Plant_RLK_LysM"/>
</dbReference>